<gene>
    <name evidence="9" type="ORF">B9G98_04284</name>
</gene>
<evidence type="ECO:0000256" key="2">
    <source>
        <dbReference type="ARBA" id="ARBA00008573"/>
    </source>
</evidence>
<comment type="similarity">
    <text evidence="2 8">Belongs to the DP1 family.</text>
</comment>
<reference evidence="9 10" key="1">
    <citation type="submission" date="2017-04" db="EMBL/GenBank/DDBJ databases">
        <title>Genome sequencing of [Candida] sorbophila.</title>
        <authorList>
            <person name="Ahn J.O."/>
        </authorList>
    </citation>
    <scope>NUCLEOTIDE SEQUENCE [LARGE SCALE GENOMIC DNA]</scope>
    <source>
        <strain evidence="9 10">DS02</strain>
    </source>
</reference>
<organism evidence="9 10">
    <name type="scientific">Wickerhamiella sorbophila</name>
    <dbReference type="NCBI Taxonomy" id="45607"/>
    <lineage>
        <taxon>Eukaryota</taxon>
        <taxon>Fungi</taxon>
        <taxon>Dikarya</taxon>
        <taxon>Ascomycota</taxon>
        <taxon>Saccharomycotina</taxon>
        <taxon>Dipodascomycetes</taxon>
        <taxon>Dipodascales</taxon>
        <taxon>Trichomonascaceae</taxon>
        <taxon>Wickerhamiella</taxon>
    </lineage>
</organism>
<evidence type="ECO:0000256" key="4">
    <source>
        <dbReference type="ARBA" id="ARBA00022692"/>
    </source>
</evidence>
<proteinExistence type="inferred from homology"/>
<keyword evidence="6 8" id="KW-0472">Membrane</keyword>
<evidence type="ECO:0000256" key="6">
    <source>
        <dbReference type="ARBA" id="ARBA00023136"/>
    </source>
</evidence>
<dbReference type="RefSeq" id="XP_024666609.1">
    <property type="nucleotide sequence ID" value="XM_024810841.1"/>
</dbReference>
<protein>
    <recommendedName>
        <fullName evidence="3 8">Protein YOP1</fullName>
    </recommendedName>
</protein>
<dbReference type="OrthoDB" id="10009287at2759"/>
<dbReference type="InterPro" id="IPR004345">
    <property type="entry name" value="TB2_DP1_HVA22"/>
</dbReference>
<comment type="function">
    <text evidence="7">Required to generate and maintain the structure of the tubular endoplasmic reticulum network and the vacuole. Induces high curvature in membranes and causes membrane tubule formation. Involved in membrane/vesicle trafficking.</text>
</comment>
<keyword evidence="10" id="KW-1185">Reference proteome</keyword>
<feature type="transmembrane region" description="Helical" evidence="8">
    <location>
        <begin position="45"/>
        <end position="73"/>
    </location>
</feature>
<dbReference type="PANTHER" id="PTHR12300">
    <property type="entry name" value="HVA22-LIKE PROTEINS"/>
    <property type="match status" value="1"/>
</dbReference>
<comment type="caution">
    <text evidence="8">Lacks conserved residue(s) required for the propagation of feature annotation.</text>
</comment>
<dbReference type="Pfam" id="PF03134">
    <property type="entry name" value="TB2_DP1_HVA22"/>
    <property type="match status" value="1"/>
</dbReference>
<comment type="subcellular location">
    <subcellularLocation>
        <location evidence="1 8">Membrane</location>
        <topology evidence="1 8">Multi-pass membrane protein</topology>
    </subcellularLocation>
</comment>
<evidence type="ECO:0000256" key="1">
    <source>
        <dbReference type="ARBA" id="ARBA00004141"/>
    </source>
</evidence>
<dbReference type="PANTHER" id="PTHR12300:SF161">
    <property type="entry name" value="RECEPTOR EXPRESSION-ENHANCING PROTEIN"/>
    <property type="match status" value="1"/>
</dbReference>
<sequence>MSFQQRLTTALNSIQAEASKSQFLGRLEQQTGVSKSYQLGGFAGVYLLMVFLNVGGIGQLFANLAAVALPGYYSLKALETPGTRDDTQFLTYWVVYAALSILEFWSSFILYWIPFYWFFKTIIFLYLGLPHFNGSQMVYENVLRPFSVKVLGIRPNAAENLREKASATTTGAR</sequence>
<evidence type="ECO:0000256" key="8">
    <source>
        <dbReference type="RuleBase" id="RU362006"/>
    </source>
</evidence>
<accession>A0A2T0FNV1</accession>
<feature type="transmembrane region" description="Helical" evidence="8">
    <location>
        <begin position="93"/>
        <end position="119"/>
    </location>
</feature>
<keyword evidence="5 8" id="KW-1133">Transmembrane helix</keyword>
<evidence type="ECO:0000313" key="10">
    <source>
        <dbReference type="Proteomes" id="UP000238350"/>
    </source>
</evidence>
<evidence type="ECO:0000313" key="9">
    <source>
        <dbReference type="EMBL" id="PRT56664.1"/>
    </source>
</evidence>
<evidence type="ECO:0000256" key="3">
    <source>
        <dbReference type="ARBA" id="ARBA00019184"/>
    </source>
</evidence>
<dbReference type="GO" id="GO:0016020">
    <property type="term" value="C:membrane"/>
    <property type="evidence" value="ECO:0007669"/>
    <property type="project" value="UniProtKB-SubCell"/>
</dbReference>
<dbReference type="Proteomes" id="UP000238350">
    <property type="component" value="Unassembled WGS sequence"/>
</dbReference>
<evidence type="ECO:0000256" key="7">
    <source>
        <dbReference type="ARBA" id="ARBA00045873"/>
    </source>
</evidence>
<dbReference type="GeneID" id="36518032"/>
<comment type="caution">
    <text evidence="9">The sequence shown here is derived from an EMBL/GenBank/DDBJ whole genome shotgun (WGS) entry which is preliminary data.</text>
</comment>
<evidence type="ECO:0000256" key="5">
    <source>
        <dbReference type="ARBA" id="ARBA00022989"/>
    </source>
</evidence>
<dbReference type="STRING" id="45607.A0A2T0FNV1"/>
<keyword evidence="4 8" id="KW-0812">Transmembrane</keyword>
<name>A0A2T0FNV1_9ASCO</name>
<dbReference type="AlphaFoldDB" id="A0A2T0FNV1"/>
<dbReference type="EMBL" id="NDIQ01000022">
    <property type="protein sequence ID" value="PRT56664.1"/>
    <property type="molecule type" value="Genomic_DNA"/>
</dbReference>